<dbReference type="InterPro" id="IPR039422">
    <property type="entry name" value="MarR/SlyA-like"/>
</dbReference>
<dbReference type="SMART" id="SM00347">
    <property type="entry name" value="HTH_MARR"/>
    <property type="match status" value="1"/>
</dbReference>
<feature type="domain" description="HTH marR-type" evidence="1">
    <location>
        <begin position="15"/>
        <end position="149"/>
    </location>
</feature>
<dbReference type="RefSeq" id="WP_121370206.1">
    <property type="nucleotide sequence ID" value="NZ_RBKS01000001.1"/>
</dbReference>
<dbReference type="InterPro" id="IPR036388">
    <property type="entry name" value="WH-like_DNA-bd_sf"/>
</dbReference>
<dbReference type="GO" id="GO:0003677">
    <property type="term" value="F:DNA binding"/>
    <property type="evidence" value="ECO:0007669"/>
    <property type="project" value="UniProtKB-KW"/>
</dbReference>
<evidence type="ECO:0000313" key="2">
    <source>
        <dbReference type="EMBL" id="RKR75402.1"/>
    </source>
</evidence>
<dbReference type="Gene3D" id="1.10.10.10">
    <property type="entry name" value="Winged helix-like DNA-binding domain superfamily/Winged helix DNA-binding domain"/>
    <property type="match status" value="1"/>
</dbReference>
<dbReference type="Proteomes" id="UP000280008">
    <property type="component" value="Unassembled WGS sequence"/>
</dbReference>
<dbReference type="GO" id="GO:0006950">
    <property type="term" value="P:response to stress"/>
    <property type="evidence" value="ECO:0007669"/>
    <property type="project" value="TreeGrafter"/>
</dbReference>
<dbReference type="OrthoDB" id="8966183at2"/>
<proteinExistence type="predicted"/>
<dbReference type="Pfam" id="PF12802">
    <property type="entry name" value="MarR_2"/>
    <property type="match status" value="1"/>
</dbReference>
<evidence type="ECO:0000259" key="1">
    <source>
        <dbReference type="PROSITE" id="PS50995"/>
    </source>
</evidence>
<dbReference type="PRINTS" id="PR00598">
    <property type="entry name" value="HTHMARR"/>
</dbReference>
<sequence length="157" mass="16745">MATKWEDPSAARAFFDDLLIAEIRLYNALEARLREGEAASVAQLGFLRYVRDHEGARVADIAAWLALGVGATSKGVDRLEKLGWLERRPNPEDRRSSLLALTDEGAAALARAEPVADEALAGLLRPVDDEADLGAAADALTALRVSLEARGLGLPTG</sequence>
<organism evidence="2 3">
    <name type="scientific">Frondihabitans australicus</name>
    <dbReference type="NCBI Taxonomy" id="386892"/>
    <lineage>
        <taxon>Bacteria</taxon>
        <taxon>Bacillati</taxon>
        <taxon>Actinomycetota</taxon>
        <taxon>Actinomycetes</taxon>
        <taxon>Micrococcales</taxon>
        <taxon>Microbacteriaceae</taxon>
        <taxon>Frondihabitans</taxon>
    </lineage>
</organism>
<accession>A0A495IHC2</accession>
<dbReference type="PROSITE" id="PS50995">
    <property type="entry name" value="HTH_MARR_2"/>
    <property type="match status" value="1"/>
</dbReference>
<dbReference type="PANTHER" id="PTHR33164">
    <property type="entry name" value="TRANSCRIPTIONAL REGULATOR, MARR FAMILY"/>
    <property type="match status" value="1"/>
</dbReference>
<dbReference type="EMBL" id="RBKS01000001">
    <property type="protein sequence ID" value="RKR75402.1"/>
    <property type="molecule type" value="Genomic_DNA"/>
</dbReference>
<dbReference type="PANTHER" id="PTHR33164:SF94">
    <property type="entry name" value="TRANSCRIPTIONAL REGULATORY PROTEIN-RELATED"/>
    <property type="match status" value="1"/>
</dbReference>
<dbReference type="AlphaFoldDB" id="A0A495IHC2"/>
<keyword evidence="2" id="KW-0238">DNA-binding</keyword>
<comment type="caution">
    <text evidence="2">The sequence shown here is derived from an EMBL/GenBank/DDBJ whole genome shotgun (WGS) entry which is preliminary data.</text>
</comment>
<dbReference type="InterPro" id="IPR000835">
    <property type="entry name" value="HTH_MarR-typ"/>
</dbReference>
<protein>
    <submittedName>
        <fullName evidence="2">DNA-binding MarR family transcriptional regulator</fullName>
    </submittedName>
</protein>
<dbReference type="SUPFAM" id="SSF46785">
    <property type="entry name" value="Winged helix' DNA-binding domain"/>
    <property type="match status" value="1"/>
</dbReference>
<name>A0A495IHC2_9MICO</name>
<dbReference type="GO" id="GO:0003700">
    <property type="term" value="F:DNA-binding transcription factor activity"/>
    <property type="evidence" value="ECO:0007669"/>
    <property type="project" value="InterPro"/>
</dbReference>
<gene>
    <name evidence="2" type="ORF">C8E83_2549</name>
</gene>
<reference evidence="2 3" key="1">
    <citation type="submission" date="2018-10" db="EMBL/GenBank/DDBJ databases">
        <title>Sequencing the genomes of 1000 actinobacteria strains.</title>
        <authorList>
            <person name="Klenk H.-P."/>
        </authorList>
    </citation>
    <scope>NUCLEOTIDE SEQUENCE [LARGE SCALE GENOMIC DNA]</scope>
    <source>
        <strain evidence="2 3">DSM 17894</strain>
    </source>
</reference>
<keyword evidence="3" id="KW-1185">Reference proteome</keyword>
<dbReference type="InterPro" id="IPR036390">
    <property type="entry name" value="WH_DNA-bd_sf"/>
</dbReference>
<evidence type="ECO:0000313" key="3">
    <source>
        <dbReference type="Proteomes" id="UP000280008"/>
    </source>
</evidence>